<dbReference type="Pfam" id="PF14752">
    <property type="entry name" value="RBP_receptor"/>
    <property type="match status" value="1"/>
</dbReference>
<evidence type="ECO:0000256" key="6">
    <source>
        <dbReference type="ARBA" id="ARBA00023136"/>
    </source>
</evidence>
<keyword evidence="10" id="KW-1185">Reference proteome</keyword>
<feature type="transmembrane region" description="Helical" evidence="8">
    <location>
        <begin position="305"/>
        <end position="324"/>
    </location>
</feature>
<dbReference type="OrthoDB" id="2376984at2759"/>
<feature type="transmembrane region" description="Helical" evidence="8">
    <location>
        <begin position="56"/>
        <end position="78"/>
    </location>
</feature>
<dbReference type="Proteomes" id="UP000215902">
    <property type="component" value="Unassembled WGS sequence"/>
</dbReference>
<evidence type="ECO:0000256" key="1">
    <source>
        <dbReference type="ARBA" id="ARBA00004651"/>
    </source>
</evidence>
<dbReference type="InterPro" id="IPR026612">
    <property type="entry name" value="STRA6-like"/>
</dbReference>
<dbReference type="GO" id="GO:0071939">
    <property type="term" value="P:vitamin A import into cell"/>
    <property type="evidence" value="ECO:0007669"/>
    <property type="project" value="TreeGrafter"/>
</dbReference>
<dbReference type="GO" id="GO:0038023">
    <property type="term" value="F:signaling receptor activity"/>
    <property type="evidence" value="ECO:0007669"/>
    <property type="project" value="InterPro"/>
</dbReference>
<evidence type="ECO:0000313" key="9">
    <source>
        <dbReference type="EMBL" id="PAA76008.1"/>
    </source>
</evidence>
<dbReference type="EMBL" id="NIVC01000850">
    <property type="protein sequence ID" value="PAA76008.1"/>
    <property type="molecule type" value="Genomic_DNA"/>
</dbReference>
<organism evidence="9 10">
    <name type="scientific">Macrostomum lignano</name>
    <dbReference type="NCBI Taxonomy" id="282301"/>
    <lineage>
        <taxon>Eukaryota</taxon>
        <taxon>Metazoa</taxon>
        <taxon>Spiralia</taxon>
        <taxon>Lophotrochozoa</taxon>
        <taxon>Platyhelminthes</taxon>
        <taxon>Rhabditophora</taxon>
        <taxon>Macrostomorpha</taxon>
        <taxon>Macrostomida</taxon>
        <taxon>Macrostomidae</taxon>
        <taxon>Macrostomum</taxon>
    </lineage>
</organism>
<dbReference type="PANTHER" id="PTHR21444:SF15">
    <property type="entry name" value="RECEPTOR FOR RETINOL UPTAKE STRA6"/>
    <property type="match status" value="1"/>
</dbReference>
<feature type="transmembrane region" description="Helical" evidence="8">
    <location>
        <begin position="478"/>
        <end position="501"/>
    </location>
</feature>
<dbReference type="STRING" id="282301.A0A267FQD9"/>
<comment type="caution">
    <text evidence="9">The sequence shown here is derived from an EMBL/GenBank/DDBJ whole genome shotgun (WGS) entry which is preliminary data.</text>
</comment>
<feature type="transmembrane region" description="Helical" evidence="8">
    <location>
        <begin position="212"/>
        <end position="234"/>
    </location>
</feature>
<evidence type="ECO:0000256" key="5">
    <source>
        <dbReference type="ARBA" id="ARBA00022989"/>
    </source>
</evidence>
<dbReference type="GO" id="GO:0034632">
    <property type="term" value="F:retinol transmembrane transporter activity"/>
    <property type="evidence" value="ECO:0007669"/>
    <property type="project" value="InterPro"/>
</dbReference>
<feature type="transmembrane region" description="Helical" evidence="8">
    <location>
        <begin position="177"/>
        <end position="200"/>
    </location>
</feature>
<dbReference type="AlphaFoldDB" id="A0A267FQD9"/>
<evidence type="ECO:0000313" key="10">
    <source>
        <dbReference type="Proteomes" id="UP000215902"/>
    </source>
</evidence>
<reference evidence="9 10" key="1">
    <citation type="submission" date="2017-06" db="EMBL/GenBank/DDBJ databases">
        <title>A platform for efficient transgenesis in Macrostomum lignano, a flatworm model organism for stem cell research.</title>
        <authorList>
            <person name="Berezikov E."/>
        </authorList>
    </citation>
    <scope>NUCLEOTIDE SEQUENCE [LARGE SCALE GENOMIC DNA]</scope>
    <source>
        <strain evidence="9">DV1</strain>
        <tissue evidence="9">Whole organism</tissue>
    </source>
</reference>
<proteinExistence type="predicted"/>
<feature type="transmembrane region" description="Helical" evidence="8">
    <location>
        <begin position="110"/>
        <end position="128"/>
    </location>
</feature>
<comment type="subcellular location">
    <subcellularLocation>
        <location evidence="1">Cell membrane</location>
        <topology evidence="1">Multi-pass membrane protein</topology>
    </subcellularLocation>
</comment>
<dbReference type="PANTHER" id="PTHR21444">
    <property type="entry name" value="COILED-COIL DOMAIN-CONTAINING PROTEIN 180"/>
    <property type="match status" value="1"/>
</dbReference>
<feature type="transmembrane region" description="Helical" evidence="8">
    <location>
        <begin position="522"/>
        <end position="543"/>
    </location>
</feature>
<evidence type="ECO:0000256" key="7">
    <source>
        <dbReference type="ARBA" id="ARBA00023170"/>
    </source>
</evidence>
<keyword evidence="5 8" id="KW-1133">Transmembrane helix</keyword>
<keyword evidence="6 8" id="KW-0472">Membrane</keyword>
<evidence type="ECO:0000256" key="3">
    <source>
        <dbReference type="ARBA" id="ARBA00022475"/>
    </source>
</evidence>
<keyword evidence="4 8" id="KW-0812">Transmembrane</keyword>
<feature type="transmembrane region" description="Helical" evidence="8">
    <location>
        <begin position="364"/>
        <end position="393"/>
    </location>
</feature>
<dbReference type="GO" id="GO:0005886">
    <property type="term" value="C:plasma membrane"/>
    <property type="evidence" value="ECO:0007669"/>
    <property type="project" value="UniProtKB-SubCell"/>
</dbReference>
<evidence type="ECO:0000256" key="8">
    <source>
        <dbReference type="SAM" id="Phobius"/>
    </source>
</evidence>
<feature type="transmembrane region" description="Helical" evidence="8">
    <location>
        <begin position="435"/>
        <end position="458"/>
    </location>
</feature>
<keyword evidence="2" id="KW-0813">Transport</keyword>
<accession>A0A267FQD9</accession>
<evidence type="ECO:0000256" key="4">
    <source>
        <dbReference type="ARBA" id="ARBA00022692"/>
    </source>
</evidence>
<evidence type="ECO:0000256" key="2">
    <source>
        <dbReference type="ARBA" id="ARBA00022448"/>
    </source>
</evidence>
<sequence>MHETEFEEQLARSDDPEVQQMWASGEPINGLWDMIRIQLQLQRTKLNATDICTDKINIILVYEYALIPAVIMLIMACCSMRRKRFLPHFLSGRPGLAHPMNILEDRSFRFSYALAFGIAAQLCHDLLFGDSDLYKRYITSRPEGQFKFLHVLYRISEICLYCVIMYPIFITITKRNILFFGMGTIYMWGLTIMSILRLAWLDCAALTLESHIIIMIKFLPSIGCMLGLSAIFPYRMVQLILGKNASMRVTRLEYVYQVEYVRDLFINKTDSRDSAQSNSAREKLKQALRAISYQRRIGFRYSPRIICTYTAVGIVIYMVLYGIIKEVSYWIKLLTDILDLLEGIIRAIGIGGESMLQDLNHARIYIRVFTVCFAISVSVVIVLSIFNVVLMILSYRSNILKMYKGNYTGFPTRKEQTTQPTYLILSNIRYGGYQISFTGIGIIMQLVLLMIALLFVSMVLFDPINAGLRSWFLEFMEYYWPLTVISATVLLVQFLLVRFVFNSSQSTNGNIAVKNRHLYFNWAYFMFYFNVFWGLLTATLRLLKSLVFNVCFFSRLDWCHFPKRFQVFDEGYFAYVGLLYVENAHTNPVMRSFINIVQEAVHGRERFETNPFSKQKQRNRGNVAMETAGLQLQSVAVLQDAKHLHARSPSQAELLAMDSVISERLQRQSSMARKRSRTRWFLALTLANNPGLRQHRSHYIVQFNAALKRKSTQNVLEDRADVERVQAAATAVV</sequence>
<name>A0A267FQD9_9PLAT</name>
<keyword evidence="3" id="KW-1003">Cell membrane</keyword>
<feature type="transmembrane region" description="Helical" evidence="8">
    <location>
        <begin position="148"/>
        <end position="170"/>
    </location>
</feature>
<protein>
    <submittedName>
        <fullName evidence="9">Uncharacterized protein</fullName>
    </submittedName>
</protein>
<gene>
    <name evidence="9" type="ORF">BOX15_Mlig011174g3</name>
</gene>
<keyword evidence="7" id="KW-0675">Receptor</keyword>